<dbReference type="GO" id="GO:0006397">
    <property type="term" value="P:mRNA processing"/>
    <property type="evidence" value="ECO:0007669"/>
    <property type="project" value="UniProtKB-KW"/>
</dbReference>
<dbReference type="InterPro" id="IPR035979">
    <property type="entry name" value="RBD_domain_sf"/>
</dbReference>
<dbReference type="InterPro" id="IPR000504">
    <property type="entry name" value="RRM_dom"/>
</dbReference>
<keyword evidence="2" id="KW-0507">mRNA processing</keyword>
<keyword evidence="5" id="KW-0539">Nucleus</keyword>
<dbReference type="CDD" id="cd00590">
    <property type="entry name" value="RRM_SF"/>
    <property type="match status" value="1"/>
</dbReference>
<dbReference type="SMART" id="SM00360">
    <property type="entry name" value="RRM"/>
    <property type="match status" value="1"/>
</dbReference>
<evidence type="ECO:0000256" key="1">
    <source>
        <dbReference type="ARBA" id="ARBA00004123"/>
    </source>
</evidence>
<name>A0A9W7MAS0_HIBTR</name>
<evidence type="ECO:0000259" key="8">
    <source>
        <dbReference type="PROSITE" id="PS50102"/>
    </source>
</evidence>
<dbReference type="OrthoDB" id="1750209at2759"/>
<sequence>MGGSKAAPARGRDQTSKHRQGFTVFINNVSKRIHYATLKEAFNIYGEVLDSYITYRSLARKRSQTTFAFIRFKTQAGAKRAIDKGDGRMMDGFKVRVYPEKTGKKN</sequence>
<comment type="subcellular location">
    <subcellularLocation>
        <location evidence="1">Nucleus</location>
    </subcellularLocation>
</comment>
<dbReference type="Gene3D" id="3.30.70.330">
    <property type="match status" value="1"/>
</dbReference>
<accession>A0A9W7MAS0</accession>
<evidence type="ECO:0000256" key="5">
    <source>
        <dbReference type="ARBA" id="ARBA00023242"/>
    </source>
</evidence>
<proteinExistence type="predicted"/>
<dbReference type="GO" id="GO:0003723">
    <property type="term" value="F:RNA binding"/>
    <property type="evidence" value="ECO:0007669"/>
    <property type="project" value="UniProtKB-UniRule"/>
</dbReference>
<feature type="domain" description="RRM" evidence="8">
    <location>
        <begin position="22"/>
        <end position="102"/>
    </location>
</feature>
<dbReference type="Proteomes" id="UP001165190">
    <property type="component" value="Unassembled WGS sequence"/>
</dbReference>
<dbReference type="EMBL" id="BSYR01000025">
    <property type="protein sequence ID" value="GMI93741.1"/>
    <property type="molecule type" value="Genomic_DNA"/>
</dbReference>
<dbReference type="InterPro" id="IPR051106">
    <property type="entry name" value="RNA-bind/splicing_reg"/>
</dbReference>
<dbReference type="PANTHER" id="PTHR48028:SF4">
    <property type="entry name" value="SC35-LIKE SPLICING FACTOR"/>
    <property type="match status" value="1"/>
</dbReference>
<dbReference type="SUPFAM" id="SSF54928">
    <property type="entry name" value="RNA-binding domain, RBD"/>
    <property type="match status" value="1"/>
</dbReference>
<evidence type="ECO:0000313" key="10">
    <source>
        <dbReference type="Proteomes" id="UP001165190"/>
    </source>
</evidence>
<evidence type="ECO:0000256" key="2">
    <source>
        <dbReference type="ARBA" id="ARBA00022664"/>
    </source>
</evidence>
<evidence type="ECO:0000256" key="3">
    <source>
        <dbReference type="ARBA" id="ARBA00022884"/>
    </source>
</evidence>
<evidence type="ECO:0000256" key="7">
    <source>
        <dbReference type="SAM" id="MobiDB-lite"/>
    </source>
</evidence>
<dbReference type="AlphaFoldDB" id="A0A9W7MAS0"/>
<dbReference type="PANTHER" id="PTHR48028">
    <property type="entry name" value="GLYCINE-RICH RNA-BINDING PROTEIN RZ1A"/>
    <property type="match status" value="1"/>
</dbReference>
<comment type="caution">
    <text evidence="9">The sequence shown here is derived from an EMBL/GenBank/DDBJ whole genome shotgun (WGS) entry which is preliminary data.</text>
</comment>
<dbReference type="GO" id="GO:0005634">
    <property type="term" value="C:nucleus"/>
    <property type="evidence" value="ECO:0007669"/>
    <property type="project" value="UniProtKB-SubCell"/>
</dbReference>
<evidence type="ECO:0000313" key="9">
    <source>
        <dbReference type="EMBL" id="GMI93741.1"/>
    </source>
</evidence>
<dbReference type="Pfam" id="PF00076">
    <property type="entry name" value="RRM_1"/>
    <property type="match status" value="1"/>
</dbReference>
<feature type="region of interest" description="Disordered" evidence="7">
    <location>
        <begin position="1"/>
        <end position="20"/>
    </location>
</feature>
<organism evidence="9 10">
    <name type="scientific">Hibiscus trionum</name>
    <name type="common">Flower of an hour</name>
    <dbReference type="NCBI Taxonomy" id="183268"/>
    <lineage>
        <taxon>Eukaryota</taxon>
        <taxon>Viridiplantae</taxon>
        <taxon>Streptophyta</taxon>
        <taxon>Embryophyta</taxon>
        <taxon>Tracheophyta</taxon>
        <taxon>Spermatophyta</taxon>
        <taxon>Magnoliopsida</taxon>
        <taxon>eudicotyledons</taxon>
        <taxon>Gunneridae</taxon>
        <taxon>Pentapetalae</taxon>
        <taxon>rosids</taxon>
        <taxon>malvids</taxon>
        <taxon>Malvales</taxon>
        <taxon>Malvaceae</taxon>
        <taxon>Malvoideae</taxon>
        <taxon>Hibiscus</taxon>
    </lineage>
</organism>
<keyword evidence="10" id="KW-1185">Reference proteome</keyword>
<dbReference type="PROSITE" id="PS50102">
    <property type="entry name" value="RRM"/>
    <property type="match status" value="1"/>
</dbReference>
<dbReference type="InterPro" id="IPR012677">
    <property type="entry name" value="Nucleotide-bd_a/b_plait_sf"/>
</dbReference>
<evidence type="ECO:0000256" key="6">
    <source>
        <dbReference type="PROSITE-ProRule" id="PRU00176"/>
    </source>
</evidence>
<evidence type="ECO:0000256" key="4">
    <source>
        <dbReference type="ARBA" id="ARBA00023187"/>
    </source>
</evidence>
<protein>
    <recommendedName>
        <fullName evidence="8">RRM domain-containing protein</fullName>
    </recommendedName>
</protein>
<dbReference type="GO" id="GO:0008380">
    <property type="term" value="P:RNA splicing"/>
    <property type="evidence" value="ECO:0007669"/>
    <property type="project" value="UniProtKB-KW"/>
</dbReference>
<keyword evidence="4" id="KW-0508">mRNA splicing</keyword>
<reference evidence="9" key="1">
    <citation type="submission" date="2023-05" db="EMBL/GenBank/DDBJ databases">
        <title>Genome and transcriptome analyses reveal genes involved in the formation of fine ridges on petal epidermal cells in Hibiscus trionum.</title>
        <authorList>
            <person name="Koshimizu S."/>
            <person name="Masuda S."/>
            <person name="Ishii T."/>
            <person name="Shirasu K."/>
            <person name="Hoshino A."/>
            <person name="Arita M."/>
        </authorList>
    </citation>
    <scope>NUCLEOTIDE SEQUENCE</scope>
    <source>
        <strain evidence="9">Hamamatsu line</strain>
    </source>
</reference>
<keyword evidence="3 6" id="KW-0694">RNA-binding</keyword>
<gene>
    <name evidence="9" type="ORF">HRI_003043400</name>
</gene>